<comment type="function">
    <text evidence="2">May mediate accelerated ATP-independent bidirectional transbilayer migration of phospholipids upon binding calcium ions that results in a loss of phospholipid asymmetry in the plasma membrane.</text>
</comment>
<protein>
    <recommendedName>
        <fullName evidence="2">Phospholipid scramblase</fullName>
    </recommendedName>
</protein>
<reference evidence="3" key="2">
    <citation type="submission" date="2025-08" db="UniProtKB">
        <authorList>
            <consortium name="Ensembl"/>
        </authorList>
    </citation>
    <scope>IDENTIFICATION</scope>
</reference>
<reference evidence="3" key="3">
    <citation type="submission" date="2025-09" db="UniProtKB">
        <authorList>
            <consortium name="Ensembl"/>
        </authorList>
    </citation>
    <scope>IDENTIFICATION</scope>
</reference>
<dbReference type="PANTHER" id="PTHR23248:SF57">
    <property type="entry name" value="PHOSPHOLIPID SCRAMBLASE"/>
    <property type="match status" value="1"/>
</dbReference>
<comment type="similarity">
    <text evidence="1 2">Belongs to the phospholipid scramblase family.</text>
</comment>
<reference evidence="3 4" key="1">
    <citation type="submission" date="2020-06" db="EMBL/GenBank/DDBJ databases">
        <authorList>
            <consortium name="Wellcome Sanger Institute Data Sharing"/>
        </authorList>
    </citation>
    <scope>NUCLEOTIDE SEQUENCE [LARGE SCALE GENOMIC DNA]</scope>
</reference>
<name>A0AAY4EGA2_9TELE</name>
<evidence type="ECO:0000256" key="1">
    <source>
        <dbReference type="ARBA" id="ARBA00005350"/>
    </source>
</evidence>
<proteinExistence type="inferred from homology"/>
<accession>A0AAY4EGA2</accession>
<keyword evidence="2" id="KW-0106">Calcium</keyword>
<evidence type="ECO:0000256" key="2">
    <source>
        <dbReference type="RuleBase" id="RU363116"/>
    </source>
</evidence>
<dbReference type="Pfam" id="PF03803">
    <property type="entry name" value="Scramblase"/>
    <property type="match status" value="1"/>
</dbReference>
<dbReference type="GO" id="GO:0017128">
    <property type="term" value="F:phospholipid scramblase activity"/>
    <property type="evidence" value="ECO:0007669"/>
    <property type="project" value="InterPro"/>
</dbReference>
<dbReference type="Proteomes" id="UP000694580">
    <property type="component" value="Chromosome 6"/>
</dbReference>
<comment type="cofactor">
    <cofactor evidence="2">
        <name>Ca(2+)</name>
        <dbReference type="ChEBI" id="CHEBI:29108"/>
    </cofactor>
</comment>
<dbReference type="GO" id="GO:0005886">
    <property type="term" value="C:plasma membrane"/>
    <property type="evidence" value="ECO:0007669"/>
    <property type="project" value="TreeGrafter"/>
</dbReference>
<dbReference type="PANTHER" id="PTHR23248">
    <property type="entry name" value="PHOSPHOLIPID SCRAMBLASE-RELATED"/>
    <property type="match status" value="1"/>
</dbReference>
<keyword evidence="4" id="KW-1185">Reference proteome</keyword>
<organism evidence="3 4">
    <name type="scientific">Denticeps clupeoides</name>
    <name type="common">denticle herring</name>
    <dbReference type="NCBI Taxonomy" id="299321"/>
    <lineage>
        <taxon>Eukaryota</taxon>
        <taxon>Metazoa</taxon>
        <taxon>Chordata</taxon>
        <taxon>Craniata</taxon>
        <taxon>Vertebrata</taxon>
        <taxon>Euteleostomi</taxon>
        <taxon>Actinopterygii</taxon>
        <taxon>Neopterygii</taxon>
        <taxon>Teleostei</taxon>
        <taxon>Clupei</taxon>
        <taxon>Clupeiformes</taxon>
        <taxon>Denticipitoidei</taxon>
        <taxon>Denticipitidae</taxon>
        <taxon>Denticeps</taxon>
    </lineage>
</organism>
<keyword evidence="2" id="KW-0449">Lipoprotein</keyword>
<evidence type="ECO:0000313" key="4">
    <source>
        <dbReference type="Proteomes" id="UP000694580"/>
    </source>
</evidence>
<dbReference type="AlphaFoldDB" id="A0AAY4EGA2"/>
<keyword evidence="2" id="KW-0564">Palmitate</keyword>
<gene>
    <name evidence="3" type="primary">plscr3a</name>
</gene>
<dbReference type="Ensembl" id="ENSDCDT00010067016.1">
    <property type="protein sequence ID" value="ENSDCDP00010056374.1"/>
    <property type="gene ID" value="ENSDCDG00010032130.1"/>
</dbReference>
<sequence length="263" mass="29218">IEVAWACARAGPAEPHVYRESPSRPSPPVVRRAIRRTDMDYSPMGVPAGLEYLAQIDQVLIHQKIELLETLIGFETNNQYEVKNSMGQKIFDAKEQTDCCTRNCCGPLRCFDIKITDHNGQEVVRLARPLRCSSCCCPCCLQEFSVLGASKETLLKVEGPLCAISCCGDVDFEVKSKDDRVIGRITKQWSGLVKEAFTDSDNFGIQFPMDLDVKVKAVLLGACFLIVSVGLLPRTSLIHRVRASVSLFFYPSSAGFHVLRANR</sequence>
<dbReference type="InterPro" id="IPR005552">
    <property type="entry name" value="Scramblase"/>
</dbReference>
<evidence type="ECO:0000313" key="3">
    <source>
        <dbReference type="Ensembl" id="ENSDCDP00010056374.1"/>
    </source>
</evidence>
<dbReference type="SUPFAM" id="SSF54518">
    <property type="entry name" value="Tubby C-terminal domain-like"/>
    <property type="match status" value="1"/>
</dbReference>
<dbReference type="InterPro" id="IPR025659">
    <property type="entry name" value="Tubby-like_C"/>
</dbReference>
<dbReference type="GeneTree" id="ENSGT00940000154435"/>